<dbReference type="InterPro" id="IPR015683">
    <property type="entry name" value="Ionotropic_Glu_rcpt"/>
</dbReference>
<evidence type="ECO:0000313" key="1">
    <source>
        <dbReference type="EMBL" id="PRQ59869.1"/>
    </source>
</evidence>
<dbReference type="Gramene" id="PRQ59869">
    <property type="protein sequence ID" value="PRQ59869"/>
    <property type="gene ID" value="RchiOBHm_Chr1g0374931"/>
</dbReference>
<reference evidence="1 2" key="1">
    <citation type="journal article" date="2018" name="Nat. Genet.">
        <title>The Rosa genome provides new insights in the design of modern roses.</title>
        <authorList>
            <person name="Bendahmane M."/>
        </authorList>
    </citation>
    <scope>NUCLEOTIDE SEQUENCE [LARGE SCALE GENOMIC DNA]</scope>
    <source>
        <strain evidence="2">cv. Old Blush</strain>
    </source>
</reference>
<dbReference type="STRING" id="74649.A0A2P6SMI8"/>
<name>A0A2P6SMI8_ROSCH</name>
<gene>
    <name evidence="1" type="ORF">RchiOBHm_Chr1g0374931</name>
</gene>
<proteinExistence type="predicted"/>
<organism evidence="1 2">
    <name type="scientific">Rosa chinensis</name>
    <name type="common">China rose</name>
    <dbReference type="NCBI Taxonomy" id="74649"/>
    <lineage>
        <taxon>Eukaryota</taxon>
        <taxon>Viridiplantae</taxon>
        <taxon>Streptophyta</taxon>
        <taxon>Embryophyta</taxon>
        <taxon>Tracheophyta</taxon>
        <taxon>Spermatophyta</taxon>
        <taxon>Magnoliopsida</taxon>
        <taxon>eudicotyledons</taxon>
        <taxon>Gunneridae</taxon>
        <taxon>Pentapetalae</taxon>
        <taxon>rosids</taxon>
        <taxon>fabids</taxon>
        <taxon>Rosales</taxon>
        <taxon>Rosaceae</taxon>
        <taxon>Rosoideae</taxon>
        <taxon>Rosoideae incertae sedis</taxon>
        <taxon>Rosa</taxon>
    </lineage>
</organism>
<dbReference type="PANTHER" id="PTHR18966">
    <property type="entry name" value="IONOTROPIC GLUTAMATE RECEPTOR"/>
    <property type="match status" value="1"/>
</dbReference>
<dbReference type="AlphaFoldDB" id="A0A2P6SMI8"/>
<accession>A0A2P6SMI8</accession>
<evidence type="ECO:0000313" key="2">
    <source>
        <dbReference type="Proteomes" id="UP000238479"/>
    </source>
</evidence>
<dbReference type="Proteomes" id="UP000238479">
    <property type="component" value="Chromosome 1"/>
</dbReference>
<dbReference type="SUPFAM" id="SSF53850">
    <property type="entry name" value="Periplasmic binding protein-like II"/>
    <property type="match status" value="1"/>
</dbReference>
<dbReference type="EMBL" id="PDCK01000039">
    <property type="protein sequence ID" value="PRQ59869.1"/>
    <property type="molecule type" value="Genomic_DNA"/>
</dbReference>
<protein>
    <submittedName>
        <fullName evidence="1">Uncharacterized protein</fullName>
    </submittedName>
</protein>
<sequence length="185" mass="20585">MFIGFVVWVLEHRINDDFRASSRHKHFVLPLNNGLYTSLVDCGDRLGICCASTGSKTQSYGASLSSILTVPRLKPTYFEINELVKIRDYVGYPKGYFLCDLLIQSGFDDSKIEPYISREECDQLLTKGSANGGIAAAIDETPNLKLVLAFTSCTGCSRSILTVTEGDEMKNIENKWFGEATHLLR</sequence>
<keyword evidence="2" id="KW-1185">Reference proteome</keyword>
<comment type="caution">
    <text evidence="1">The sequence shown here is derived from an EMBL/GenBank/DDBJ whole genome shotgun (WGS) entry which is preliminary data.</text>
</comment>